<name>A0A4P7D8A8_9BURK</name>
<dbReference type="SMART" id="SM00028">
    <property type="entry name" value="TPR"/>
    <property type="match status" value="6"/>
</dbReference>
<dbReference type="PROSITE" id="PS50125">
    <property type="entry name" value="GUANYLATE_CYCLASE_2"/>
    <property type="match status" value="1"/>
</dbReference>
<keyword evidence="6" id="KW-1185">Reference proteome</keyword>
<dbReference type="Pfam" id="PF13191">
    <property type="entry name" value="AAA_16"/>
    <property type="match status" value="1"/>
</dbReference>
<dbReference type="InterPro" id="IPR001660">
    <property type="entry name" value="SAM"/>
</dbReference>
<dbReference type="EMBL" id="CP038151">
    <property type="protein sequence ID" value="QBR03044.1"/>
    <property type="molecule type" value="Genomic_DNA"/>
</dbReference>
<dbReference type="InterPro" id="IPR013761">
    <property type="entry name" value="SAM/pointed_sf"/>
</dbReference>
<dbReference type="InterPro" id="IPR019734">
    <property type="entry name" value="TPR_rpt"/>
</dbReference>
<evidence type="ECO:0000259" key="3">
    <source>
        <dbReference type="PROSITE" id="PS50105"/>
    </source>
</evidence>
<dbReference type="CDD" id="cd07302">
    <property type="entry name" value="CHD"/>
    <property type="match status" value="1"/>
</dbReference>
<dbReference type="Gene3D" id="1.10.150.50">
    <property type="entry name" value="Transcription Factor, Ets-1"/>
    <property type="match status" value="1"/>
</dbReference>
<dbReference type="SUPFAM" id="SSF55073">
    <property type="entry name" value="Nucleotide cyclase"/>
    <property type="match status" value="1"/>
</dbReference>
<organism evidence="5 6">
    <name type="scientific">Paraburkholderia pallida</name>
    <dbReference type="NCBI Taxonomy" id="2547399"/>
    <lineage>
        <taxon>Bacteria</taxon>
        <taxon>Pseudomonadati</taxon>
        <taxon>Pseudomonadota</taxon>
        <taxon>Betaproteobacteria</taxon>
        <taxon>Burkholderiales</taxon>
        <taxon>Burkholderiaceae</taxon>
        <taxon>Paraburkholderia</taxon>
    </lineage>
</organism>
<keyword evidence="1" id="KW-0547">Nucleotide-binding</keyword>
<dbReference type="Gene3D" id="3.30.70.1230">
    <property type="entry name" value="Nucleotide cyclase"/>
    <property type="match status" value="1"/>
</dbReference>
<dbReference type="CDD" id="cd09487">
    <property type="entry name" value="SAM_superfamily"/>
    <property type="match status" value="1"/>
</dbReference>
<gene>
    <name evidence="5" type="ORF">E1956_38345</name>
</gene>
<dbReference type="KEGG" id="ppai:E1956_38345"/>
<dbReference type="InterPro" id="IPR011990">
    <property type="entry name" value="TPR-like_helical_dom_sf"/>
</dbReference>
<dbReference type="PANTHER" id="PTHR16305">
    <property type="entry name" value="TESTICULAR SOLUBLE ADENYLYL CYCLASE"/>
    <property type="match status" value="1"/>
</dbReference>
<dbReference type="AlphaFoldDB" id="A0A4P7D8A8"/>
<dbReference type="GO" id="GO:0035556">
    <property type="term" value="P:intracellular signal transduction"/>
    <property type="evidence" value="ECO:0007669"/>
    <property type="project" value="InterPro"/>
</dbReference>
<dbReference type="InterPro" id="IPR029787">
    <property type="entry name" value="Nucleotide_cyclase"/>
</dbReference>
<dbReference type="Pfam" id="PF00536">
    <property type="entry name" value="SAM_1"/>
    <property type="match status" value="1"/>
</dbReference>
<evidence type="ECO:0000313" key="5">
    <source>
        <dbReference type="EMBL" id="QBR03044.1"/>
    </source>
</evidence>
<accession>A0A4P7D8A8</accession>
<dbReference type="InterPro" id="IPR041664">
    <property type="entry name" value="AAA_16"/>
</dbReference>
<dbReference type="InterPro" id="IPR027417">
    <property type="entry name" value="P-loop_NTPase"/>
</dbReference>
<dbReference type="OrthoDB" id="51325at2"/>
<dbReference type="InterPro" id="IPR001054">
    <property type="entry name" value="A/G_cyclase"/>
</dbReference>
<dbReference type="GO" id="GO:0009190">
    <property type="term" value="P:cyclic nucleotide biosynthetic process"/>
    <property type="evidence" value="ECO:0007669"/>
    <property type="project" value="InterPro"/>
</dbReference>
<dbReference type="GO" id="GO:0004016">
    <property type="term" value="F:adenylate cyclase activity"/>
    <property type="evidence" value="ECO:0007669"/>
    <property type="project" value="UniProtKB-ARBA"/>
</dbReference>
<dbReference type="Pfam" id="PF00211">
    <property type="entry name" value="Guanylate_cyc"/>
    <property type="match status" value="1"/>
</dbReference>
<reference evidence="5 6" key="1">
    <citation type="submission" date="2019-03" db="EMBL/GenBank/DDBJ databases">
        <title>Paraburkholderia sp. 7MH5, isolated from subtropical forest soil.</title>
        <authorList>
            <person name="Gao Z.-H."/>
            <person name="Qiu L.-H."/>
        </authorList>
    </citation>
    <scope>NUCLEOTIDE SEQUENCE [LARGE SCALE GENOMIC DNA]</scope>
    <source>
        <strain evidence="5 6">7MH5</strain>
    </source>
</reference>
<evidence type="ECO:0000256" key="1">
    <source>
        <dbReference type="ARBA" id="ARBA00022741"/>
    </source>
</evidence>
<evidence type="ECO:0000313" key="6">
    <source>
        <dbReference type="Proteomes" id="UP000295727"/>
    </source>
</evidence>
<dbReference type="Proteomes" id="UP000295727">
    <property type="component" value="Chromosome 4"/>
</dbReference>
<evidence type="ECO:0000256" key="2">
    <source>
        <dbReference type="ARBA" id="ARBA00022840"/>
    </source>
</evidence>
<dbReference type="GO" id="GO:0005737">
    <property type="term" value="C:cytoplasm"/>
    <property type="evidence" value="ECO:0007669"/>
    <property type="project" value="TreeGrafter"/>
</dbReference>
<dbReference type="SUPFAM" id="SSF48452">
    <property type="entry name" value="TPR-like"/>
    <property type="match status" value="2"/>
</dbReference>
<dbReference type="Gene3D" id="1.25.40.10">
    <property type="entry name" value="Tetratricopeptide repeat domain"/>
    <property type="match status" value="3"/>
</dbReference>
<dbReference type="SUPFAM" id="SSF52540">
    <property type="entry name" value="P-loop containing nucleoside triphosphate hydrolases"/>
    <property type="match status" value="1"/>
</dbReference>
<proteinExistence type="predicted"/>
<dbReference type="PANTHER" id="PTHR16305:SF28">
    <property type="entry name" value="GUANYLATE CYCLASE DOMAIN-CONTAINING PROTEIN"/>
    <property type="match status" value="1"/>
</dbReference>
<dbReference type="PROSITE" id="PS50105">
    <property type="entry name" value="SAM_DOMAIN"/>
    <property type="match status" value="1"/>
</dbReference>
<feature type="domain" description="SAM" evidence="3">
    <location>
        <begin position="1"/>
        <end position="61"/>
    </location>
</feature>
<feature type="domain" description="Guanylate cyclase" evidence="4">
    <location>
        <begin position="85"/>
        <end position="213"/>
    </location>
</feature>
<dbReference type="SMART" id="SM00044">
    <property type="entry name" value="CYCc"/>
    <property type="match status" value="1"/>
</dbReference>
<dbReference type="SUPFAM" id="SSF47769">
    <property type="entry name" value="SAM/Pointed domain"/>
    <property type="match status" value="1"/>
</dbReference>
<dbReference type="RefSeq" id="WP_134758551.1">
    <property type="nucleotide sequence ID" value="NZ_CP038151.1"/>
</dbReference>
<sequence>MDIEQWLHVLGLEQYAQAFAANDIDLSLLAQLTDADLKELGVQSLGHRKRILAAAQDSAAATAAGPSAHAPSVQDAPADERRQVTILFADLCGFTALSRTLDPEELRALIGRYTALVDGIVLAWGGTTDRHIGDAVMALFGAPRAHETDTLRAARAALDVHEALTQLSAQTARTLQAHIGIASGEVVAGALGCVDARDYTVTGTPVNLAARLQATAAPGETWVSDDVARALGDAAVCDALGEQRFKGIDMPVRAWRLRAIESESAIEAAKARQSLFVGRQAELEQFHGIVHACVARQAGHVVHVRGEAGIGKTRLVDEMRRYAQAQGFTIHRGLVLDFGVGKGQDPVHAIVGSLLGLPAGASSDAREAAAARLAAEGVVKAEQQAFLHDLLGLPLADEWRALYDAMDHGARKRGKQALAARLVDDACRQAATLIVVEDLHWADPEVLAYLSAFASGIANGPGLLVTTSRVEGDPIDAAWRARCRDIPFATIDLGPLRKDEALSLAGNFIDATQRVALACIERAGGNPLFLEQLLRNAEEGSGGTVPASIRSLVLARMDRLAPHDRLAFQAAAVIGQRFDIALLRRLIDDPGYVCAGLLANALVLPEGEDFLFAHALIQESAYSTLLRARRRELHRRAADWFAHGDPALHAQHLDRAEDERAPRAYLAAAAAQCEAHLVEAALRLAERGLEIAQTDADRHALRCCKGELQRDLGDIAGSIATWREALAAAPDDASLCRCQLGLAEGLRVSEGLDEALDLLEAAQRIAERDDLVAELASLHYLRGNIFFPLGKIDACGTEHERGLAFARRLGLPEAEARALGGLADAAYAQGRMRTAFRHFSDCVALSREHGFGRIEVANRPMQGFSRIYLNDAREAREDAVAAARAAELIGQPRAQLLCETLGVFACCELGDAQGAQVHLEGEMRVIRQLGARRFEVQNREMQARVWLADGRRGEAVKALREALAISREVGTQFSAPKALSALACAVDENDERARLLADGEDLLRLGAVGHNHLWFYRDAIEAMLSARDPAGVLRYASALENYTRHEPLPWAELFAARGRALARTLQQPADEAVRCELERVRTGLLEAGFRYYLAAVDAALAA</sequence>
<keyword evidence="2" id="KW-0067">ATP-binding</keyword>
<protein>
    <submittedName>
        <fullName evidence="5">Adenylate/guanylate cyclase domain-containing protein</fullName>
    </submittedName>
</protein>
<evidence type="ECO:0000259" key="4">
    <source>
        <dbReference type="PROSITE" id="PS50125"/>
    </source>
</evidence>
<dbReference type="GO" id="GO:0005524">
    <property type="term" value="F:ATP binding"/>
    <property type="evidence" value="ECO:0007669"/>
    <property type="project" value="UniProtKB-KW"/>
</dbReference>
<dbReference type="SMART" id="SM00454">
    <property type="entry name" value="SAM"/>
    <property type="match status" value="1"/>
</dbReference>